<accession>A0A8U0I156</accession>
<feature type="compositionally biased region" description="Basic and acidic residues" evidence="1">
    <location>
        <begin position="165"/>
        <end position="183"/>
    </location>
</feature>
<dbReference type="EMBL" id="CP096660">
    <property type="protein sequence ID" value="UPV76621.1"/>
    <property type="molecule type" value="Genomic_DNA"/>
</dbReference>
<evidence type="ECO:0000259" key="2">
    <source>
        <dbReference type="Pfam" id="PF03432"/>
    </source>
</evidence>
<feature type="region of interest" description="Disordered" evidence="1">
    <location>
        <begin position="165"/>
        <end position="214"/>
    </location>
</feature>
<geneLocation type="plasmid" evidence="3 4">
    <name>unnamed1</name>
</geneLocation>
<sequence>MRVFTDTNYREHGARDLVEYLDKEQGLENRFGEQMTEEEVTAFIEKSEEYEFEREIILSPSNGSELSDEQLSLHTRQVMSEFCEGRNTATYCYAIHRDTDHPHTQVAVTGTKRDLWMDVEDCEDLRECATEHFHDHHRELTNELGEQFETELLQEADLAMDTELHPDQDHDQDWNQDADHADEQQQGQAQEQGQDRGQAQSPGVDRERTRGPES</sequence>
<evidence type="ECO:0000256" key="1">
    <source>
        <dbReference type="SAM" id="MobiDB-lite"/>
    </source>
</evidence>
<proteinExistence type="predicted"/>
<organism evidence="3 4">
    <name type="scientific">Halorussus limi</name>
    <dbReference type="NCBI Taxonomy" id="2938695"/>
    <lineage>
        <taxon>Archaea</taxon>
        <taxon>Methanobacteriati</taxon>
        <taxon>Methanobacteriota</taxon>
        <taxon>Stenosarchaea group</taxon>
        <taxon>Halobacteria</taxon>
        <taxon>Halobacteriales</taxon>
        <taxon>Haladaptataceae</taxon>
        <taxon>Halorussus</taxon>
    </lineage>
</organism>
<keyword evidence="4" id="KW-1185">Reference proteome</keyword>
<reference evidence="3 4" key="1">
    <citation type="submission" date="2022-04" db="EMBL/GenBank/DDBJ databases">
        <title>Diverse halophilic archaea isolated from saline environments.</title>
        <authorList>
            <person name="Cui H.-L."/>
        </authorList>
    </citation>
    <scope>NUCLEOTIDE SEQUENCE [LARGE SCALE GENOMIC DNA]</scope>
    <source>
        <strain evidence="3 4">XZYJT49</strain>
        <plasmid evidence="3 4">unnamed1</plasmid>
    </source>
</reference>
<name>A0A8U0I156_9EURY</name>
<feature type="domain" description="MobA/VirD2-like nuclease" evidence="2">
    <location>
        <begin position="55"/>
        <end position="114"/>
    </location>
</feature>
<evidence type="ECO:0000313" key="4">
    <source>
        <dbReference type="Proteomes" id="UP000830729"/>
    </source>
</evidence>
<dbReference type="InterPro" id="IPR005094">
    <property type="entry name" value="Endonuclease_MobA/VirD2"/>
</dbReference>
<dbReference type="GeneID" id="72187332"/>
<gene>
    <name evidence="3" type="ORF">M0R89_18995</name>
</gene>
<dbReference type="RefSeq" id="WP_248652654.1">
    <property type="nucleotide sequence ID" value="NZ_CP096660.1"/>
</dbReference>
<evidence type="ECO:0000313" key="3">
    <source>
        <dbReference type="EMBL" id="UPV76621.1"/>
    </source>
</evidence>
<feature type="compositionally biased region" description="Basic and acidic residues" evidence="1">
    <location>
        <begin position="204"/>
        <end position="214"/>
    </location>
</feature>
<dbReference type="Pfam" id="PF03432">
    <property type="entry name" value="Relaxase"/>
    <property type="match status" value="1"/>
</dbReference>
<dbReference type="Proteomes" id="UP000830729">
    <property type="component" value="Plasmid unnamed1"/>
</dbReference>
<dbReference type="AlphaFoldDB" id="A0A8U0I156"/>
<protein>
    <recommendedName>
        <fullName evidence="2">MobA/VirD2-like nuclease domain-containing protein</fullName>
    </recommendedName>
</protein>
<feature type="compositionally biased region" description="Low complexity" evidence="1">
    <location>
        <begin position="184"/>
        <end position="200"/>
    </location>
</feature>
<keyword evidence="3" id="KW-0614">Plasmid</keyword>
<dbReference type="KEGG" id="halx:M0R89_18995"/>